<reference evidence="3" key="1">
    <citation type="journal article" date="2019" name="Int. J. Syst. Evol. Microbiol.">
        <title>The Global Catalogue of Microorganisms (GCM) 10K type strain sequencing project: providing services to taxonomists for standard genome sequencing and annotation.</title>
        <authorList>
            <consortium name="The Broad Institute Genomics Platform"/>
            <consortium name="The Broad Institute Genome Sequencing Center for Infectious Disease"/>
            <person name="Wu L."/>
            <person name="Ma J."/>
        </authorList>
    </citation>
    <scope>NUCLEOTIDE SEQUENCE [LARGE SCALE GENOMIC DNA]</scope>
    <source>
        <strain evidence="3">JCM 30331</strain>
    </source>
</reference>
<comment type="caution">
    <text evidence="2">The sequence shown here is derived from an EMBL/GenBank/DDBJ whole genome shotgun (WGS) entry which is preliminary data.</text>
</comment>
<gene>
    <name evidence="2" type="ORF">GCM10008955_32290</name>
</gene>
<feature type="compositionally biased region" description="Basic residues" evidence="1">
    <location>
        <begin position="45"/>
        <end position="55"/>
    </location>
</feature>
<name>A0ABQ2F3E5_9DEIO</name>
<protein>
    <submittedName>
        <fullName evidence="2">Uncharacterized protein</fullName>
    </submittedName>
</protein>
<dbReference type="EMBL" id="BMPP01000015">
    <property type="protein sequence ID" value="GGK35883.1"/>
    <property type="molecule type" value="Genomic_DNA"/>
</dbReference>
<evidence type="ECO:0000256" key="1">
    <source>
        <dbReference type="SAM" id="MobiDB-lite"/>
    </source>
</evidence>
<feature type="compositionally biased region" description="Basic and acidic residues" evidence="1">
    <location>
        <begin position="34"/>
        <end position="44"/>
    </location>
</feature>
<evidence type="ECO:0000313" key="2">
    <source>
        <dbReference type="EMBL" id="GGK35883.1"/>
    </source>
</evidence>
<accession>A0ABQ2F3E5</accession>
<feature type="region of interest" description="Disordered" evidence="1">
    <location>
        <begin position="20"/>
        <end position="79"/>
    </location>
</feature>
<proteinExistence type="predicted"/>
<organism evidence="2 3">
    <name type="scientific">Deinococcus malanensis</name>
    <dbReference type="NCBI Taxonomy" id="1706855"/>
    <lineage>
        <taxon>Bacteria</taxon>
        <taxon>Thermotogati</taxon>
        <taxon>Deinococcota</taxon>
        <taxon>Deinococci</taxon>
        <taxon>Deinococcales</taxon>
        <taxon>Deinococcaceae</taxon>
        <taxon>Deinococcus</taxon>
    </lineage>
</organism>
<sequence length="107" mass="11901">MWRDATYEIVSVRLPMQKAPQKQWKSPGGLGHAWQDHGAHEYRPASRRCRRRFKKGVLDPTPSRASLPAGNGTTHQSALGKLRTSKALLTNTANPTLLPSKQLDFAV</sequence>
<evidence type="ECO:0000313" key="3">
    <source>
        <dbReference type="Proteomes" id="UP000647587"/>
    </source>
</evidence>
<dbReference type="Proteomes" id="UP000647587">
    <property type="component" value="Unassembled WGS sequence"/>
</dbReference>
<keyword evidence="3" id="KW-1185">Reference proteome</keyword>